<gene>
    <name evidence="1" type="ORF">EXJ73_16920</name>
</gene>
<dbReference type="RefSeq" id="WP_268154466.1">
    <property type="nucleotide sequence ID" value="NZ_JAPPUW010000037.1"/>
</dbReference>
<dbReference type="Proteomes" id="UP001152766">
    <property type="component" value="Unassembled WGS sequence"/>
</dbReference>
<dbReference type="AlphaFoldDB" id="A0A9X4LNC7"/>
<dbReference type="EMBL" id="SGUG01000027">
    <property type="protein sequence ID" value="MDG0864145.1"/>
    <property type="molecule type" value="Genomic_DNA"/>
</dbReference>
<protein>
    <submittedName>
        <fullName evidence="1">Uncharacterized protein</fullName>
    </submittedName>
</protein>
<evidence type="ECO:0000313" key="1">
    <source>
        <dbReference type="EMBL" id="MDG0864145.1"/>
    </source>
</evidence>
<reference evidence="1" key="1">
    <citation type="submission" date="2019-02" db="EMBL/GenBank/DDBJ databases">
        <title>Draft genome of the type strain Pelomonas aquatica CCUG 52575T.</title>
        <authorList>
            <person name="Gomila M."/>
            <person name="Lalucat J."/>
        </authorList>
    </citation>
    <scope>NUCLEOTIDE SEQUENCE</scope>
    <source>
        <strain evidence="1">CCUG 52575</strain>
    </source>
</reference>
<name>A0A9X4LNC7_9BURK</name>
<proteinExistence type="predicted"/>
<evidence type="ECO:0000313" key="2">
    <source>
        <dbReference type="Proteomes" id="UP001152766"/>
    </source>
</evidence>
<sequence length="103" mass="11353">MNAGRGLLKARGLCASVRSDSTLMSLAPQAKSGLSHHRRICARIGDHRRQMIRHGFERFAQLRNLIAVFVFDGVVEVTIAERFDPRSTSSTAPNDAMKNATAM</sequence>
<comment type="caution">
    <text evidence="1">The sequence shown here is derived from an EMBL/GenBank/DDBJ whole genome shotgun (WGS) entry which is preliminary data.</text>
</comment>
<organism evidence="1 2">
    <name type="scientific">Pelomonas aquatica</name>
    <dbReference type="NCBI Taxonomy" id="431058"/>
    <lineage>
        <taxon>Bacteria</taxon>
        <taxon>Pseudomonadati</taxon>
        <taxon>Pseudomonadota</taxon>
        <taxon>Betaproteobacteria</taxon>
        <taxon>Burkholderiales</taxon>
        <taxon>Sphaerotilaceae</taxon>
        <taxon>Roseateles</taxon>
    </lineage>
</organism>
<accession>A0A9X4LNC7</accession>
<keyword evidence="2" id="KW-1185">Reference proteome</keyword>